<name>A0A4C1WWX2_EUMVA</name>
<feature type="compositionally biased region" description="Gly residues" evidence="1">
    <location>
        <begin position="46"/>
        <end position="64"/>
    </location>
</feature>
<dbReference type="Proteomes" id="UP000299102">
    <property type="component" value="Unassembled WGS sequence"/>
</dbReference>
<sequence>MDSVIYDSEQRRLLTNVFKRARCDSKLVFAFCCASRDRLSDRRPATGGGRRAAGAGPGPLGGGSPHARVRRRKLYYHTRIFMRARTRRDDGSHAAYSDRRPVPSYEVAIRG</sequence>
<reference evidence="2 3" key="1">
    <citation type="journal article" date="2019" name="Commun. Biol.">
        <title>The bagworm genome reveals a unique fibroin gene that provides high tensile strength.</title>
        <authorList>
            <person name="Kono N."/>
            <person name="Nakamura H."/>
            <person name="Ohtoshi R."/>
            <person name="Tomita M."/>
            <person name="Numata K."/>
            <person name="Arakawa K."/>
        </authorList>
    </citation>
    <scope>NUCLEOTIDE SEQUENCE [LARGE SCALE GENOMIC DNA]</scope>
</reference>
<organism evidence="2 3">
    <name type="scientific">Eumeta variegata</name>
    <name type="common">Bagworm moth</name>
    <name type="synonym">Eumeta japonica</name>
    <dbReference type="NCBI Taxonomy" id="151549"/>
    <lineage>
        <taxon>Eukaryota</taxon>
        <taxon>Metazoa</taxon>
        <taxon>Ecdysozoa</taxon>
        <taxon>Arthropoda</taxon>
        <taxon>Hexapoda</taxon>
        <taxon>Insecta</taxon>
        <taxon>Pterygota</taxon>
        <taxon>Neoptera</taxon>
        <taxon>Endopterygota</taxon>
        <taxon>Lepidoptera</taxon>
        <taxon>Glossata</taxon>
        <taxon>Ditrysia</taxon>
        <taxon>Tineoidea</taxon>
        <taxon>Psychidae</taxon>
        <taxon>Oiketicinae</taxon>
        <taxon>Eumeta</taxon>
    </lineage>
</organism>
<comment type="caution">
    <text evidence="2">The sequence shown here is derived from an EMBL/GenBank/DDBJ whole genome shotgun (WGS) entry which is preliminary data.</text>
</comment>
<evidence type="ECO:0000313" key="3">
    <source>
        <dbReference type="Proteomes" id="UP000299102"/>
    </source>
</evidence>
<dbReference type="AlphaFoldDB" id="A0A4C1WWX2"/>
<feature type="compositionally biased region" description="Basic and acidic residues" evidence="1">
    <location>
        <begin position="87"/>
        <end position="101"/>
    </location>
</feature>
<proteinExistence type="predicted"/>
<gene>
    <name evidence="2" type="ORF">EVAR_45702_1</name>
</gene>
<evidence type="ECO:0000256" key="1">
    <source>
        <dbReference type="SAM" id="MobiDB-lite"/>
    </source>
</evidence>
<accession>A0A4C1WWX2</accession>
<protein>
    <submittedName>
        <fullName evidence="2">Uncharacterized protein</fullName>
    </submittedName>
</protein>
<evidence type="ECO:0000313" key="2">
    <source>
        <dbReference type="EMBL" id="GBP55380.1"/>
    </source>
</evidence>
<feature type="region of interest" description="Disordered" evidence="1">
    <location>
        <begin position="39"/>
        <end position="71"/>
    </location>
</feature>
<feature type="region of interest" description="Disordered" evidence="1">
    <location>
        <begin position="87"/>
        <end position="111"/>
    </location>
</feature>
<dbReference type="EMBL" id="BGZK01000667">
    <property type="protein sequence ID" value="GBP55380.1"/>
    <property type="molecule type" value="Genomic_DNA"/>
</dbReference>
<keyword evidence="3" id="KW-1185">Reference proteome</keyword>